<keyword evidence="2" id="KW-1185">Reference proteome</keyword>
<sequence length="107" mass="12245">MSLMDALFYWLQMKWVTSTRPDDEAASDTLLFFAQILSENHELISYDVSSVEGGKVYVTYTTKDGAGRTVWFDQEAVEQLNREMFGVGEEAAFDELDAEDEEEAERQ</sequence>
<gene>
    <name evidence="1" type="ORF">P0Y55_10400</name>
</gene>
<accession>A0AA95EW36</accession>
<dbReference type="Proteomes" id="UP001178662">
    <property type="component" value="Chromosome"/>
</dbReference>
<protein>
    <submittedName>
        <fullName evidence="1">Uncharacterized protein</fullName>
    </submittedName>
</protein>
<name>A0AA95EW36_9BACL</name>
<evidence type="ECO:0000313" key="1">
    <source>
        <dbReference type="EMBL" id="WEK53007.1"/>
    </source>
</evidence>
<organism evidence="1 2">
    <name type="scientific">Candidatus Cohnella colombiensis</name>
    <dbReference type="NCBI Taxonomy" id="3121368"/>
    <lineage>
        <taxon>Bacteria</taxon>
        <taxon>Bacillati</taxon>
        <taxon>Bacillota</taxon>
        <taxon>Bacilli</taxon>
        <taxon>Bacillales</taxon>
        <taxon>Paenibacillaceae</taxon>
        <taxon>Cohnella</taxon>
    </lineage>
</organism>
<dbReference type="AlphaFoldDB" id="A0AA95EW36"/>
<dbReference type="EMBL" id="CP119317">
    <property type="protein sequence ID" value="WEK53007.1"/>
    <property type="molecule type" value="Genomic_DNA"/>
</dbReference>
<proteinExistence type="predicted"/>
<reference evidence="1" key="1">
    <citation type="submission" date="2023-03" db="EMBL/GenBank/DDBJ databases">
        <title>Andean soil-derived lignocellulolytic bacterial consortium as a source of novel taxa and putative plastic-active enzymes.</title>
        <authorList>
            <person name="Diaz-Garcia L."/>
            <person name="Chuvochina M."/>
            <person name="Feuerriegel G."/>
            <person name="Bunk B."/>
            <person name="Sproer C."/>
            <person name="Streit W.R."/>
            <person name="Rodriguez L.M."/>
            <person name="Overmann J."/>
            <person name="Jimenez D.J."/>
        </authorList>
    </citation>
    <scope>NUCLEOTIDE SEQUENCE</scope>
    <source>
        <strain evidence="1">MAG 2441</strain>
    </source>
</reference>
<evidence type="ECO:0000313" key="2">
    <source>
        <dbReference type="Proteomes" id="UP001178662"/>
    </source>
</evidence>